<dbReference type="AlphaFoldDB" id="Q58SZ4"/>
<reference evidence="1" key="2">
    <citation type="journal article" date="2005" name="Plasmid">
        <title>Characterization of the Micromonospora rosaria pMR2 plasmid and development of a high G+C codon optimized integrase for site-specific integration.</title>
        <authorList>
            <person name="Hosted T.J.Jr."/>
            <person name="Wang T."/>
            <person name="Horan A.C."/>
        </authorList>
    </citation>
    <scope>NUCLEOTIDE SEQUENCE</scope>
    <source>
        <strain evidence="1">SCC2095</strain>
        <plasmid evidence="1">pMR2</plasmid>
    </source>
</reference>
<protein>
    <submittedName>
        <fullName evidence="1">Spread protein</fullName>
    </submittedName>
</protein>
<organism evidence="1">
    <name type="scientific">Micromonospora rosaria</name>
    <dbReference type="NCBI Taxonomy" id="47874"/>
    <lineage>
        <taxon>Bacteria</taxon>
        <taxon>Bacillati</taxon>
        <taxon>Actinomycetota</taxon>
        <taxon>Actinomycetes</taxon>
        <taxon>Micromonosporales</taxon>
        <taxon>Micromonosporaceae</taxon>
        <taxon>Micromonospora</taxon>
    </lineage>
</organism>
<geneLocation type="plasmid" evidence="1">
    <name>pMR2</name>
</geneLocation>
<accession>Q58SZ4</accession>
<dbReference type="EMBL" id="AY860110">
    <property type="protein sequence ID" value="AAX38999.1"/>
    <property type="molecule type" value="Genomic_DNA"/>
</dbReference>
<keyword evidence="1" id="KW-0614">Plasmid</keyword>
<reference evidence="1" key="1">
    <citation type="submission" date="2004-12" db="EMBL/GenBank/DDBJ databases">
        <authorList>
            <person name="Hosted T.J."/>
            <person name="Horan A.C."/>
            <person name="Wang T.X."/>
        </authorList>
    </citation>
    <scope>NUCLEOTIDE SEQUENCE</scope>
    <source>
        <strain evidence="1">SCC2095</strain>
        <plasmid evidence="1">pMR2</plasmid>
    </source>
</reference>
<sequence length="53" mass="5707">MNCYTTQGRKSSYVYQVGSDFVGFCTGCGWTVTKVGHAPALMAASDHAQNCWA</sequence>
<evidence type="ECO:0000313" key="1">
    <source>
        <dbReference type="EMBL" id="AAX38999.1"/>
    </source>
</evidence>
<proteinExistence type="predicted"/>
<dbReference type="RefSeq" id="WP_011265193.1">
    <property type="nucleotide sequence ID" value="NC_006910.1"/>
</dbReference>
<name>Q58SZ4_9ACTN</name>